<dbReference type="PANTHER" id="PTHR30572">
    <property type="entry name" value="MEMBRANE COMPONENT OF TRANSPORTER-RELATED"/>
    <property type="match status" value="1"/>
</dbReference>
<comment type="similarity">
    <text evidence="6">Belongs to the ABC-4 integral membrane protein family.</text>
</comment>
<evidence type="ECO:0000256" key="5">
    <source>
        <dbReference type="ARBA" id="ARBA00023136"/>
    </source>
</evidence>
<evidence type="ECO:0000313" key="10">
    <source>
        <dbReference type="EMBL" id="MDM8200217.1"/>
    </source>
</evidence>
<evidence type="ECO:0000259" key="8">
    <source>
        <dbReference type="Pfam" id="PF02687"/>
    </source>
</evidence>
<feature type="domain" description="ABC3 transporter permease C-terminal" evidence="8">
    <location>
        <begin position="258"/>
        <end position="381"/>
    </location>
</feature>
<evidence type="ECO:0000313" key="11">
    <source>
        <dbReference type="Proteomes" id="UP001529380"/>
    </source>
</evidence>
<dbReference type="InterPro" id="IPR050250">
    <property type="entry name" value="Macrolide_Exporter_MacB"/>
</dbReference>
<keyword evidence="3 7" id="KW-0812">Transmembrane</keyword>
<sequence length="779" mass="84621">MKHYLNLVSISDKVHRRQSRMTRICIILAVFLVAVMFGLADMYLQSMTAETKHQTGDWHAKFSAIDEETSALIAARPETELSGWQGTLPAEAGVTVDMQSVALVGIEEPVFSKIYFGTFSEGTAPATDSEAAISETAAQNLNLFAGDSVSLTLPDGSTHSFTVTGVFNDEPASLTTGNASTMLVTPQALSSLNFGNTSPSWQYVVCFSLLCKIPDTVQDIITQNGLSAEQVLQNDNLLSMLGQLPSSNVSQIYSVAFALSLVVMVTCILMISSSLNSNVSQRTEFFGLMRCLGATRRQVLRFVRREALHWCVTSIPIGIGLSIVVIWVLCAVMRRLSSVWFGYMPVFGISWLSIAVSIVLGIVTVLLAARSPAKFASKVSPLEAVTGSARQNTTFRHAANTHRWKVDVALGIHHAKAKRRSYLLMTCAFATCLTLFLGFCTLVPFMKNAFMPKEWASELSIVSESNTCSIPFEQRNAVSEVPAVSRVFGRMFAYDVSAEINGTPHNSNLISYEENQFRWAQDRLTSGSVDAVANTPGQVLFVANTGTPAQVGDTVTLEINGVPQTVSIGGILTDDPLARAEGTETLICSEETFTQLTGETGYTILDVQFRFGAGEEDVKAVETLFADGVSFTDTLSRAQQQRGLYYAFSVLVYGFLSIIVAITVFHIMNTISMGVSARTHQYGAMRAIGMSNRQLTRMIASEAATYATNGVILGCLLGLAFHWFLYTSLITRTFGDAWGIPWPELCLIIAVILGTTALSVRGPAKRIQAMSIVENISAQ</sequence>
<reference evidence="10 11" key="1">
    <citation type="submission" date="2023-06" db="EMBL/GenBank/DDBJ databases">
        <title>Identification and characterization of horizontal gene transfer across gut microbiota members of farm animals based on homology search.</title>
        <authorList>
            <person name="Schwarzerova J."/>
            <person name="Nykrynova M."/>
            <person name="Jureckova K."/>
            <person name="Cejkova D."/>
            <person name="Rychlik I."/>
        </authorList>
    </citation>
    <scope>NUCLEOTIDE SEQUENCE [LARGE SCALE GENOMIC DNA]</scope>
    <source>
        <strain evidence="10 11">ET340</strain>
    </source>
</reference>
<gene>
    <name evidence="10" type="ORF">QUW08_02740</name>
</gene>
<feature type="transmembrane region" description="Helical" evidence="7">
    <location>
        <begin position="252"/>
        <end position="272"/>
    </location>
</feature>
<protein>
    <submittedName>
        <fullName evidence="10">FtsX-like permease family protein</fullName>
    </submittedName>
</protein>
<feature type="transmembrane region" description="Helical" evidence="7">
    <location>
        <begin position="703"/>
        <end position="726"/>
    </location>
</feature>
<name>A0ABT7UMU8_9FIRM</name>
<feature type="transmembrane region" description="Helical" evidence="7">
    <location>
        <begin position="307"/>
        <end position="329"/>
    </location>
</feature>
<dbReference type="PANTHER" id="PTHR30572:SF4">
    <property type="entry name" value="ABC TRANSPORTER PERMEASE YTRF"/>
    <property type="match status" value="1"/>
</dbReference>
<dbReference type="Pfam" id="PF12704">
    <property type="entry name" value="MacB_PCD"/>
    <property type="match status" value="1"/>
</dbReference>
<evidence type="ECO:0000256" key="4">
    <source>
        <dbReference type="ARBA" id="ARBA00022989"/>
    </source>
</evidence>
<comment type="subcellular location">
    <subcellularLocation>
        <location evidence="1">Cell membrane</location>
        <topology evidence="1">Multi-pass membrane protein</topology>
    </subcellularLocation>
</comment>
<feature type="transmembrane region" description="Helical" evidence="7">
    <location>
        <begin position="422"/>
        <end position="446"/>
    </location>
</feature>
<dbReference type="Pfam" id="PF02687">
    <property type="entry name" value="FtsX"/>
    <property type="match status" value="2"/>
</dbReference>
<evidence type="ECO:0000256" key="6">
    <source>
        <dbReference type="ARBA" id="ARBA00038076"/>
    </source>
</evidence>
<organism evidence="10 11">
    <name type="scientific">Allofournierella massiliensis</name>
    <dbReference type="NCBI Taxonomy" id="1650663"/>
    <lineage>
        <taxon>Bacteria</taxon>
        <taxon>Bacillati</taxon>
        <taxon>Bacillota</taxon>
        <taxon>Clostridia</taxon>
        <taxon>Eubacteriales</taxon>
        <taxon>Oscillospiraceae</taxon>
        <taxon>Allofournierella</taxon>
    </lineage>
</organism>
<feature type="transmembrane region" description="Helical" evidence="7">
    <location>
        <begin position="738"/>
        <end position="760"/>
    </location>
</feature>
<evidence type="ECO:0000259" key="9">
    <source>
        <dbReference type="Pfam" id="PF12704"/>
    </source>
</evidence>
<keyword evidence="11" id="KW-1185">Reference proteome</keyword>
<proteinExistence type="inferred from homology"/>
<accession>A0ABT7UMU8</accession>
<keyword evidence="4 7" id="KW-1133">Transmembrane helix</keyword>
<evidence type="ECO:0000256" key="7">
    <source>
        <dbReference type="SAM" id="Phobius"/>
    </source>
</evidence>
<comment type="caution">
    <text evidence="10">The sequence shown here is derived from an EMBL/GenBank/DDBJ whole genome shotgun (WGS) entry which is preliminary data.</text>
</comment>
<evidence type="ECO:0000256" key="3">
    <source>
        <dbReference type="ARBA" id="ARBA00022692"/>
    </source>
</evidence>
<feature type="transmembrane region" description="Helical" evidence="7">
    <location>
        <begin position="21"/>
        <end position="44"/>
    </location>
</feature>
<feature type="domain" description="MacB-like periplasmic core" evidence="9">
    <location>
        <begin position="22"/>
        <end position="190"/>
    </location>
</feature>
<dbReference type="InterPro" id="IPR003838">
    <property type="entry name" value="ABC3_permease_C"/>
</dbReference>
<feature type="transmembrane region" description="Helical" evidence="7">
    <location>
        <begin position="644"/>
        <end position="668"/>
    </location>
</feature>
<dbReference type="RefSeq" id="WP_289599098.1">
    <property type="nucleotide sequence ID" value="NZ_JAUDCL010000003.1"/>
</dbReference>
<keyword evidence="2" id="KW-1003">Cell membrane</keyword>
<dbReference type="Proteomes" id="UP001529380">
    <property type="component" value="Unassembled WGS sequence"/>
</dbReference>
<keyword evidence="5 7" id="KW-0472">Membrane</keyword>
<evidence type="ECO:0000256" key="2">
    <source>
        <dbReference type="ARBA" id="ARBA00022475"/>
    </source>
</evidence>
<dbReference type="InterPro" id="IPR025857">
    <property type="entry name" value="MacB_PCD"/>
</dbReference>
<dbReference type="EMBL" id="JAUDCL010000003">
    <property type="protein sequence ID" value="MDM8200217.1"/>
    <property type="molecule type" value="Genomic_DNA"/>
</dbReference>
<feature type="transmembrane region" description="Helical" evidence="7">
    <location>
        <begin position="349"/>
        <end position="369"/>
    </location>
</feature>
<evidence type="ECO:0000256" key="1">
    <source>
        <dbReference type="ARBA" id="ARBA00004651"/>
    </source>
</evidence>
<feature type="domain" description="ABC3 transporter permease C-terminal" evidence="8">
    <location>
        <begin position="655"/>
        <end position="768"/>
    </location>
</feature>